<accession>J0CQ01</accession>
<feature type="compositionally biased region" description="Basic and acidic residues" evidence="1">
    <location>
        <begin position="7"/>
        <end position="29"/>
    </location>
</feature>
<gene>
    <name evidence="2" type="ORF">AURDEDRAFT_178661</name>
</gene>
<feature type="compositionally biased region" description="Acidic residues" evidence="1">
    <location>
        <begin position="58"/>
        <end position="69"/>
    </location>
</feature>
<dbReference type="InParanoid" id="J0CQ01"/>
<sequence>MRATRQGLREAAKEQAAREALEKKAREIARQATRPMTRSARKSGAQAVTAETTPPPAAEEDAASTDGEGDAAHEGSVRIERRCLACTAVAKKDVPWHYWKNCPVSASAGIQTFR</sequence>
<keyword evidence="3" id="KW-1185">Reference proteome</keyword>
<evidence type="ECO:0000313" key="3">
    <source>
        <dbReference type="Proteomes" id="UP000006514"/>
    </source>
</evidence>
<evidence type="ECO:0000256" key="1">
    <source>
        <dbReference type="SAM" id="MobiDB-lite"/>
    </source>
</evidence>
<dbReference type="KEGG" id="adl:AURDEDRAFT_178661"/>
<name>J0CQ01_AURST</name>
<organism evidence="2 3">
    <name type="scientific">Auricularia subglabra (strain TFB-10046 / SS5)</name>
    <name type="common">White-rot fungus</name>
    <name type="synonym">Auricularia delicata (strain TFB10046)</name>
    <dbReference type="NCBI Taxonomy" id="717982"/>
    <lineage>
        <taxon>Eukaryota</taxon>
        <taxon>Fungi</taxon>
        <taxon>Dikarya</taxon>
        <taxon>Basidiomycota</taxon>
        <taxon>Agaricomycotina</taxon>
        <taxon>Agaricomycetes</taxon>
        <taxon>Auriculariales</taxon>
        <taxon>Auriculariaceae</taxon>
        <taxon>Auricularia</taxon>
    </lineage>
</organism>
<reference evidence="3" key="1">
    <citation type="journal article" date="2012" name="Science">
        <title>The Paleozoic origin of enzymatic lignin decomposition reconstructed from 31 fungal genomes.</title>
        <authorList>
            <person name="Floudas D."/>
            <person name="Binder M."/>
            <person name="Riley R."/>
            <person name="Barry K."/>
            <person name="Blanchette R.A."/>
            <person name="Henrissat B."/>
            <person name="Martinez A.T."/>
            <person name="Otillar R."/>
            <person name="Spatafora J.W."/>
            <person name="Yadav J.S."/>
            <person name="Aerts A."/>
            <person name="Benoit I."/>
            <person name="Boyd A."/>
            <person name="Carlson A."/>
            <person name="Copeland A."/>
            <person name="Coutinho P.M."/>
            <person name="de Vries R.P."/>
            <person name="Ferreira P."/>
            <person name="Findley K."/>
            <person name="Foster B."/>
            <person name="Gaskell J."/>
            <person name="Glotzer D."/>
            <person name="Gorecki P."/>
            <person name="Heitman J."/>
            <person name="Hesse C."/>
            <person name="Hori C."/>
            <person name="Igarashi K."/>
            <person name="Jurgens J.A."/>
            <person name="Kallen N."/>
            <person name="Kersten P."/>
            <person name="Kohler A."/>
            <person name="Kuees U."/>
            <person name="Kumar T.K.A."/>
            <person name="Kuo A."/>
            <person name="LaButti K."/>
            <person name="Larrondo L.F."/>
            <person name="Lindquist E."/>
            <person name="Ling A."/>
            <person name="Lombard V."/>
            <person name="Lucas S."/>
            <person name="Lundell T."/>
            <person name="Martin R."/>
            <person name="McLaughlin D.J."/>
            <person name="Morgenstern I."/>
            <person name="Morin E."/>
            <person name="Murat C."/>
            <person name="Nagy L.G."/>
            <person name="Nolan M."/>
            <person name="Ohm R.A."/>
            <person name="Patyshakuliyeva A."/>
            <person name="Rokas A."/>
            <person name="Ruiz-Duenas F.J."/>
            <person name="Sabat G."/>
            <person name="Salamov A."/>
            <person name="Samejima M."/>
            <person name="Schmutz J."/>
            <person name="Slot J.C."/>
            <person name="St John F."/>
            <person name="Stenlid J."/>
            <person name="Sun H."/>
            <person name="Sun S."/>
            <person name="Syed K."/>
            <person name="Tsang A."/>
            <person name="Wiebenga A."/>
            <person name="Young D."/>
            <person name="Pisabarro A."/>
            <person name="Eastwood D.C."/>
            <person name="Martin F."/>
            <person name="Cullen D."/>
            <person name="Grigoriev I.V."/>
            <person name="Hibbett D.S."/>
        </authorList>
    </citation>
    <scope>NUCLEOTIDE SEQUENCE [LARGE SCALE GENOMIC DNA]</scope>
    <source>
        <strain evidence="3">TFB10046</strain>
    </source>
</reference>
<dbReference type="Proteomes" id="UP000006514">
    <property type="component" value="Unassembled WGS sequence"/>
</dbReference>
<proteinExistence type="predicted"/>
<dbReference type="AlphaFoldDB" id="J0CQ01"/>
<dbReference type="EMBL" id="JH689124">
    <property type="protein sequence ID" value="EJD32289.1"/>
    <property type="molecule type" value="Genomic_DNA"/>
</dbReference>
<feature type="region of interest" description="Disordered" evidence="1">
    <location>
        <begin position="1"/>
        <end position="76"/>
    </location>
</feature>
<protein>
    <submittedName>
        <fullName evidence="2">Uncharacterized protein</fullName>
    </submittedName>
</protein>
<evidence type="ECO:0000313" key="2">
    <source>
        <dbReference type="EMBL" id="EJD32289.1"/>
    </source>
</evidence>